<evidence type="ECO:0008006" key="3">
    <source>
        <dbReference type="Google" id="ProtNLM"/>
    </source>
</evidence>
<name>A0A5C6FKI8_9PLAN</name>
<protein>
    <recommendedName>
        <fullName evidence="3">Replication initiator protein A</fullName>
    </recommendedName>
</protein>
<comment type="caution">
    <text evidence="1">The sequence shown here is derived from an EMBL/GenBank/DDBJ whole genome shotgun (WGS) entry which is preliminary data.</text>
</comment>
<evidence type="ECO:0000313" key="1">
    <source>
        <dbReference type="EMBL" id="TWU62640.1"/>
    </source>
</evidence>
<reference evidence="1 2" key="1">
    <citation type="submission" date="2019-02" db="EMBL/GenBank/DDBJ databases">
        <title>Deep-cultivation of Planctomycetes and their phenomic and genomic characterization uncovers novel biology.</title>
        <authorList>
            <person name="Wiegand S."/>
            <person name="Jogler M."/>
            <person name="Boedeker C."/>
            <person name="Pinto D."/>
            <person name="Vollmers J."/>
            <person name="Rivas-Marin E."/>
            <person name="Kohn T."/>
            <person name="Peeters S.H."/>
            <person name="Heuer A."/>
            <person name="Rast P."/>
            <person name="Oberbeckmann S."/>
            <person name="Bunk B."/>
            <person name="Jeske O."/>
            <person name="Meyerdierks A."/>
            <person name="Storesund J.E."/>
            <person name="Kallscheuer N."/>
            <person name="Luecker S."/>
            <person name="Lage O.M."/>
            <person name="Pohl T."/>
            <person name="Merkel B.J."/>
            <person name="Hornburger P."/>
            <person name="Mueller R.-W."/>
            <person name="Bruemmer F."/>
            <person name="Labrenz M."/>
            <person name="Spormann A.M."/>
            <person name="Op Den Camp H."/>
            <person name="Overmann J."/>
            <person name="Amann R."/>
            <person name="Jetten M.S.M."/>
            <person name="Mascher T."/>
            <person name="Medema M.H."/>
            <person name="Devos D.P."/>
            <person name="Kaster A.-K."/>
            <person name="Ovreas L."/>
            <person name="Rohde M."/>
            <person name="Galperin M.Y."/>
            <person name="Jogler C."/>
        </authorList>
    </citation>
    <scope>NUCLEOTIDE SEQUENCE [LARGE SCALE GENOMIC DNA]</scope>
    <source>
        <strain evidence="1 2">V7</strain>
    </source>
</reference>
<dbReference type="EMBL" id="SJPZ01000002">
    <property type="protein sequence ID" value="TWU62640.1"/>
    <property type="molecule type" value="Genomic_DNA"/>
</dbReference>
<proteinExistence type="predicted"/>
<organism evidence="1 2">
    <name type="scientific">Crateriforma conspicua</name>
    <dbReference type="NCBI Taxonomy" id="2527996"/>
    <lineage>
        <taxon>Bacteria</taxon>
        <taxon>Pseudomonadati</taxon>
        <taxon>Planctomycetota</taxon>
        <taxon>Planctomycetia</taxon>
        <taxon>Planctomycetales</taxon>
        <taxon>Planctomycetaceae</taxon>
        <taxon>Crateriforma</taxon>
    </lineage>
</organism>
<evidence type="ECO:0000313" key="2">
    <source>
        <dbReference type="Proteomes" id="UP000316476"/>
    </source>
</evidence>
<dbReference type="AlphaFoldDB" id="A0A5C6FKI8"/>
<gene>
    <name evidence="1" type="ORF">V7x_43750</name>
</gene>
<accession>A0A5C6FKI8</accession>
<sequence>MGIPKRQNHKNGVKIGLGELSLVEHALCPLDSRRSLSENLVHSNAYFYTDHNRHQRNAQVRVNAPLGLSASDEFYLWGLLALTCCQQKPTAELFATPHYCLRQLGCINQHGKRGGRQYRKFAESLERLSLVSYSNDAFYDPVRGEHRKVGFGFLSYSLPVNKRSSRAWKIAWDPIFFEFCMSGSQQFRFDLEVYRSLDCASRRLFLLLQKMFSKRLEEARFELRHLAVHVLGFSESLPTKTLMKKCKKTLARLVDSGIIKPSPQFITGKRGGNYRVRVERGAYFATRAEFRLSKDLTSSPLYEPLAAIGLEELAIRRFVRDFDPVLVQEWADITLAAMERKGKKFFRRSPQAYFVDNVQQAAQGNRTPPDWWQELRHSENREKRMGQPASPTPVGEIITQVLGGISGDEAKT</sequence>
<dbReference type="Proteomes" id="UP000316476">
    <property type="component" value="Unassembled WGS sequence"/>
</dbReference>